<dbReference type="RefSeq" id="WP_156471110.1">
    <property type="nucleotide sequence ID" value="NZ_JBPAGO010000001.1"/>
</dbReference>
<accession>A0A378QIT0</accession>
<dbReference type="EMBL" id="UGQC01000001">
    <property type="protein sequence ID" value="STZ00601.1"/>
    <property type="molecule type" value="Genomic_DNA"/>
</dbReference>
<proteinExistence type="predicted"/>
<dbReference type="GeneID" id="302271667"/>
<dbReference type="AlphaFoldDB" id="A0A378QIT0"/>
<gene>
    <name evidence="1" type="ORF">NCTC7911_02010</name>
</gene>
<reference evidence="1 2" key="1">
    <citation type="submission" date="2018-06" db="EMBL/GenBank/DDBJ databases">
        <authorList>
            <consortium name="Pathogen Informatics"/>
            <person name="Doyle S."/>
        </authorList>
    </citation>
    <scope>NUCLEOTIDE SEQUENCE [LARGE SCALE GENOMIC DNA]</scope>
    <source>
        <strain evidence="1 2">NCTC7911</strain>
    </source>
</reference>
<evidence type="ECO:0000313" key="2">
    <source>
        <dbReference type="Proteomes" id="UP000254107"/>
    </source>
</evidence>
<sequence length="56" mass="5917">MPYLFGLLVLANAALLGYSLLVPSTDKNVEQAKASLVAPVSFADTTNQLPPEIGEK</sequence>
<evidence type="ECO:0000313" key="1">
    <source>
        <dbReference type="EMBL" id="STZ00601.1"/>
    </source>
</evidence>
<keyword evidence="2" id="KW-1185">Reference proteome</keyword>
<organism evidence="1 2">
    <name type="scientific">Moraxella lacunata</name>
    <dbReference type="NCBI Taxonomy" id="477"/>
    <lineage>
        <taxon>Bacteria</taxon>
        <taxon>Pseudomonadati</taxon>
        <taxon>Pseudomonadota</taxon>
        <taxon>Gammaproteobacteria</taxon>
        <taxon>Moraxellales</taxon>
        <taxon>Moraxellaceae</taxon>
        <taxon>Moraxella</taxon>
    </lineage>
</organism>
<dbReference type="Proteomes" id="UP000254107">
    <property type="component" value="Unassembled WGS sequence"/>
</dbReference>
<name>A0A378QIT0_MORLA</name>
<protein>
    <submittedName>
        <fullName evidence="1">Uncharacterized protein</fullName>
    </submittedName>
</protein>